<dbReference type="EMBL" id="AORV01000040">
    <property type="protein sequence ID" value="EMS71286.1"/>
    <property type="molecule type" value="Genomic_DNA"/>
</dbReference>
<reference evidence="5 6" key="1">
    <citation type="journal article" date="2013" name="Genome Announc.">
        <title>Draft Genome Sequence of the Cellulolytic, Mesophilic, Anaerobic Bacterium Clostridium termitidis Strain CT1112 (DSM 5398).</title>
        <authorList>
            <person name="Lal S."/>
            <person name="Ramachandran U."/>
            <person name="Zhang X."/>
            <person name="Munir R."/>
            <person name="Sparling R."/>
            <person name="Levin D.B."/>
        </authorList>
    </citation>
    <scope>NUCLEOTIDE SEQUENCE [LARGE SCALE GENOMIC DNA]</scope>
    <source>
        <strain evidence="5 6">CT1112</strain>
    </source>
</reference>
<keyword evidence="1" id="KW-0805">Transcription regulation</keyword>
<accession>S0FLU6</accession>
<dbReference type="GO" id="GO:0003700">
    <property type="term" value="F:DNA-binding transcription factor activity"/>
    <property type="evidence" value="ECO:0007669"/>
    <property type="project" value="InterPro"/>
</dbReference>
<evidence type="ECO:0000256" key="2">
    <source>
        <dbReference type="ARBA" id="ARBA00023125"/>
    </source>
</evidence>
<dbReference type="GO" id="GO:0003677">
    <property type="term" value="F:DNA binding"/>
    <property type="evidence" value="ECO:0007669"/>
    <property type="project" value="UniProtKB-KW"/>
</dbReference>
<proteinExistence type="predicted"/>
<protein>
    <recommendedName>
        <fullName evidence="4">HTH merR-type domain-containing protein</fullName>
    </recommendedName>
</protein>
<dbReference type="PATRIC" id="fig|1195236.3.peg.3190"/>
<dbReference type="Gene3D" id="1.10.1660.10">
    <property type="match status" value="1"/>
</dbReference>
<organism evidence="5 6">
    <name type="scientific">Ruminiclostridium cellobioparum subsp. termitidis CT1112</name>
    <dbReference type="NCBI Taxonomy" id="1195236"/>
    <lineage>
        <taxon>Bacteria</taxon>
        <taxon>Bacillati</taxon>
        <taxon>Bacillota</taxon>
        <taxon>Clostridia</taxon>
        <taxon>Eubacteriales</taxon>
        <taxon>Oscillospiraceae</taxon>
        <taxon>Ruminiclostridium</taxon>
    </lineage>
</organism>
<dbReference type="Pfam" id="PF13411">
    <property type="entry name" value="MerR_1"/>
    <property type="match status" value="1"/>
</dbReference>
<keyword evidence="3" id="KW-0804">Transcription</keyword>
<dbReference type="eggNOG" id="COG0789">
    <property type="taxonomic scope" value="Bacteria"/>
</dbReference>
<dbReference type="RefSeq" id="WP_004626830.1">
    <property type="nucleotide sequence ID" value="NZ_AORV01000040.1"/>
</dbReference>
<dbReference type="Proteomes" id="UP000014155">
    <property type="component" value="Unassembled WGS sequence"/>
</dbReference>
<gene>
    <name evidence="5" type="ORF">CTER_2870</name>
</gene>
<feature type="domain" description="HTH merR-type" evidence="4">
    <location>
        <begin position="10"/>
        <end position="79"/>
    </location>
</feature>
<keyword evidence="6" id="KW-1185">Reference proteome</keyword>
<dbReference type="PROSITE" id="PS50937">
    <property type="entry name" value="HTH_MERR_2"/>
    <property type="match status" value="1"/>
</dbReference>
<sequence length="235" mass="27305">MKDESERKKKIPMRELEKLTNMTRATINFYIKEGLLPVPQKSAKNMAYYDEEFIEKLKVIEKMRNADFTLNQIKRLVNYDTNTINGFGLQILESVNKLLPFGVDQNLVSISQIKEIGFSDENINELIDLRIIISTDKSNTMFPAYSMTVCRFVKYFIDLGVPLTVARDIVTKLKELADIEKNAFINYIRSPMLDSNLSQEEQKQEVEKCVENINGLLPILHLQLIKLPNEVFREY</sequence>
<dbReference type="InterPro" id="IPR047057">
    <property type="entry name" value="MerR_fam"/>
</dbReference>
<name>S0FLU6_RUMCE</name>
<dbReference type="PANTHER" id="PTHR30204">
    <property type="entry name" value="REDOX-CYCLING DRUG-SENSING TRANSCRIPTIONAL ACTIVATOR SOXR"/>
    <property type="match status" value="1"/>
</dbReference>
<comment type="caution">
    <text evidence="5">The sequence shown here is derived from an EMBL/GenBank/DDBJ whole genome shotgun (WGS) entry which is preliminary data.</text>
</comment>
<dbReference type="PANTHER" id="PTHR30204:SF94">
    <property type="entry name" value="HEAVY METAL-DEPENDENT TRANSCRIPTIONAL REGULATOR HI_0293-RELATED"/>
    <property type="match status" value="1"/>
</dbReference>
<evidence type="ECO:0000313" key="5">
    <source>
        <dbReference type="EMBL" id="EMS71286.1"/>
    </source>
</evidence>
<dbReference type="AlphaFoldDB" id="S0FLU6"/>
<evidence type="ECO:0000256" key="1">
    <source>
        <dbReference type="ARBA" id="ARBA00023015"/>
    </source>
</evidence>
<dbReference type="STRING" id="1195236.CTER_2870"/>
<dbReference type="SUPFAM" id="SSF46955">
    <property type="entry name" value="Putative DNA-binding domain"/>
    <property type="match status" value="1"/>
</dbReference>
<evidence type="ECO:0000256" key="3">
    <source>
        <dbReference type="ARBA" id="ARBA00023163"/>
    </source>
</evidence>
<dbReference type="SMART" id="SM00422">
    <property type="entry name" value="HTH_MERR"/>
    <property type="match status" value="1"/>
</dbReference>
<evidence type="ECO:0000259" key="4">
    <source>
        <dbReference type="PROSITE" id="PS50937"/>
    </source>
</evidence>
<evidence type="ECO:0000313" key="6">
    <source>
        <dbReference type="Proteomes" id="UP000014155"/>
    </source>
</evidence>
<keyword evidence="2" id="KW-0238">DNA-binding</keyword>
<dbReference type="InterPro" id="IPR000551">
    <property type="entry name" value="MerR-type_HTH_dom"/>
</dbReference>
<dbReference type="InterPro" id="IPR009061">
    <property type="entry name" value="DNA-bd_dom_put_sf"/>
</dbReference>